<dbReference type="EMBL" id="JBHSMT010000021">
    <property type="protein sequence ID" value="MFC5474639.1"/>
    <property type="molecule type" value="Genomic_DNA"/>
</dbReference>
<sequence>MPNLLKLLGPQQMHLLDVHLGHSNPVDKSQSKQTTFRASPALLLRLASLWLTPADFGVHQDKEVVELRDKRPDVFERGAYLQYNDTPQTNTYRNDLKIINDWIDAADIDLIDGRSMARLGERRLRRVFNNGSFELGGRLFGGWWQDMNKQDRLDILIDGVPTVTLDFAQMGPRILYGMAGVSFDCEAYAVPGFEDRRPGIKKLFAAMTYAAAPLRRFPDGTASLFYRGTKVRHVTEAIQTHHEAISGLFYSGAGLAAMYRESEIMVEMLLTLKAAGIVALPVHDALIVAEDRKEEVKTVMLAVFHAQTGVDGSITEECPQRYDHCAPGPRQISRCRHR</sequence>
<evidence type="ECO:0000313" key="1">
    <source>
        <dbReference type="EMBL" id="MFC5474639.1"/>
    </source>
</evidence>
<name>A0ABW0MA11_9BURK</name>
<accession>A0ABW0MA11</accession>
<reference evidence="2" key="1">
    <citation type="journal article" date="2019" name="Int. J. Syst. Evol. Microbiol.">
        <title>The Global Catalogue of Microorganisms (GCM) 10K type strain sequencing project: providing services to taxonomists for standard genome sequencing and annotation.</title>
        <authorList>
            <consortium name="The Broad Institute Genomics Platform"/>
            <consortium name="The Broad Institute Genome Sequencing Center for Infectious Disease"/>
            <person name="Wu L."/>
            <person name="Ma J."/>
        </authorList>
    </citation>
    <scope>NUCLEOTIDE SEQUENCE [LARGE SCALE GENOMIC DNA]</scope>
    <source>
        <strain evidence="2">JCM 17066</strain>
    </source>
</reference>
<organism evidence="1 2">
    <name type="scientific">Paraherbaspirillum soli</name>
    <dbReference type="NCBI Taxonomy" id="631222"/>
    <lineage>
        <taxon>Bacteria</taxon>
        <taxon>Pseudomonadati</taxon>
        <taxon>Pseudomonadota</taxon>
        <taxon>Betaproteobacteria</taxon>
        <taxon>Burkholderiales</taxon>
        <taxon>Oxalobacteraceae</taxon>
        <taxon>Paraherbaspirillum</taxon>
    </lineage>
</organism>
<comment type="caution">
    <text evidence="1">The sequence shown here is derived from an EMBL/GenBank/DDBJ whole genome shotgun (WGS) entry which is preliminary data.</text>
</comment>
<evidence type="ECO:0000313" key="2">
    <source>
        <dbReference type="Proteomes" id="UP001596045"/>
    </source>
</evidence>
<protein>
    <submittedName>
        <fullName evidence="1">Uncharacterized protein</fullName>
    </submittedName>
</protein>
<keyword evidence="2" id="KW-1185">Reference proteome</keyword>
<dbReference type="RefSeq" id="WP_378997750.1">
    <property type="nucleotide sequence ID" value="NZ_JBHSMT010000021.1"/>
</dbReference>
<dbReference type="Proteomes" id="UP001596045">
    <property type="component" value="Unassembled WGS sequence"/>
</dbReference>
<proteinExistence type="predicted"/>
<gene>
    <name evidence="1" type="ORF">ACFPM8_11810</name>
</gene>